<comment type="caution">
    <text evidence="1">The sequence shown here is derived from an EMBL/GenBank/DDBJ whole genome shotgun (WGS) entry which is preliminary data.</text>
</comment>
<keyword evidence="2" id="KW-1185">Reference proteome</keyword>
<sequence>MRVVKDFTLNMNVNTANFTGRMKDNPALAGSLARMKHDAAQAKAMALALENELMLSEEERKIAEVEEKSLEDVARTNYRLLARGSEAVQARIQKLIQEAEDADKAASAEEVSVVVDMEREKVRIELDQWVSYLRNGLNRYGRRMHRFMS</sequence>
<accession>A0ACC2X872</accession>
<dbReference type="Proteomes" id="UP001243375">
    <property type="component" value="Unassembled WGS sequence"/>
</dbReference>
<evidence type="ECO:0000313" key="2">
    <source>
        <dbReference type="Proteomes" id="UP001243375"/>
    </source>
</evidence>
<protein>
    <submittedName>
        <fullName evidence="1">Uncharacterized protein</fullName>
    </submittedName>
</protein>
<gene>
    <name evidence="1" type="ORF">QFC22_003150</name>
</gene>
<dbReference type="EMBL" id="JASBWU010000007">
    <property type="protein sequence ID" value="KAJ9120250.1"/>
    <property type="molecule type" value="Genomic_DNA"/>
</dbReference>
<reference evidence="1" key="1">
    <citation type="submission" date="2023-04" db="EMBL/GenBank/DDBJ databases">
        <title>Draft Genome sequencing of Naganishia species isolated from polar environments using Oxford Nanopore Technology.</title>
        <authorList>
            <person name="Leo P."/>
            <person name="Venkateswaran K."/>
        </authorList>
    </citation>
    <scope>NUCLEOTIDE SEQUENCE</scope>
    <source>
        <strain evidence="1">MNA-CCFEE 5425</strain>
    </source>
</reference>
<organism evidence="1 2">
    <name type="scientific">Naganishia vaughanmartiniae</name>
    <dbReference type="NCBI Taxonomy" id="1424756"/>
    <lineage>
        <taxon>Eukaryota</taxon>
        <taxon>Fungi</taxon>
        <taxon>Dikarya</taxon>
        <taxon>Basidiomycota</taxon>
        <taxon>Agaricomycotina</taxon>
        <taxon>Tremellomycetes</taxon>
        <taxon>Filobasidiales</taxon>
        <taxon>Filobasidiaceae</taxon>
        <taxon>Naganishia</taxon>
    </lineage>
</organism>
<evidence type="ECO:0000313" key="1">
    <source>
        <dbReference type="EMBL" id="KAJ9120250.1"/>
    </source>
</evidence>
<name>A0ACC2X872_9TREE</name>
<proteinExistence type="predicted"/>